<reference evidence="2" key="1">
    <citation type="submission" date="2018-04" db="EMBL/GenBank/DDBJ databases">
        <title>Whole genome sequencing of Hypsizygus marmoreus.</title>
        <authorList>
            <person name="Choi I.-G."/>
            <person name="Min B."/>
            <person name="Kim J.-G."/>
            <person name="Kim S."/>
            <person name="Oh Y.-L."/>
            <person name="Kong W.-S."/>
            <person name="Park H."/>
            <person name="Jeong J."/>
            <person name="Song E.-S."/>
        </authorList>
    </citation>
    <scope>NUCLEOTIDE SEQUENCE [LARGE SCALE GENOMIC DNA]</scope>
    <source>
        <strain evidence="2">51987-8</strain>
    </source>
</reference>
<dbReference type="PANTHER" id="PTHR45348">
    <property type="entry name" value="HYPOTHETICAL OXIDOREDUCTASE (EUROFUNG)"/>
    <property type="match status" value="1"/>
</dbReference>
<dbReference type="InterPro" id="IPR013154">
    <property type="entry name" value="ADH-like_N"/>
</dbReference>
<dbReference type="Gene3D" id="3.90.180.10">
    <property type="entry name" value="Medium-chain alcohol dehydrogenases, catalytic domain"/>
    <property type="match status" value="1"/>
</dbReference>
<dbReference type="STRING" id="39966.A0A369K1S0"/>
<dbReference type="PANTHER" id="PTHR45348:SF2">
    <property type="entry name" value="ZINC-TYPE ALCOHOL DEHYDROGENASE-LIKE PROTEIN C2E1P3.01"/>
    <property type="match status" value="1"/>
</dbReference>
<dbReference type="SUPFAM" id="SSF50129">
    <property type="entry name" value="GroES-like"/>
    <property type="match status" value="1"/>
</dbReference>
<dbReference type="InterPro" id="IPR011032">
    <property type="entry name" value="GroES-like_sf"/>
</dbReference>
<dbReference type="Pfam" id="PF00107">
    <property type="entry name" value="ADH_zinc_N"/>
    <property type="match status" value="1"/>
</dbReference>
<protein>
    <submittedName>
        <fullName evidence="2">Deshydrogenase mlcG</fullName>
    </submittedName>
</protein>
<dbReference type="Proteomes" id="UP000076154">
    <property type="component" value="Unassembled WGS sequence"/>
</dbReference>
<dbReference type="InterPro" id="IPR047122">
    <property type="entry name" value="Trans-enoyl_RdTase-like"/>
</dbReference>
<name>A0A369K1S0_HYPMA</name>
<feature type="domain" description="Enoyl reductase (ER)" evidence="1">
    <location>
        <begin position="13"/>
        <end position="338"/>
    </location>
</feature>
<proteinExistence type="predicted"/>
<evidence type="ECO:0000313" key="3">
    <source>
        <dbReference type="Proteomes" id="UP000076154"/>
    </source>
</evidence>
<sequence length="344" mass="36137">MTGTTHQALFLPEKFAEFKVGDKETPKPGSGQLLLKVEASALNPVDWKIQKYGFFIEEFPAILGFDVAGVVDQVGEGVTKFAKGDRVLYHAGHAGGFQQYSLANAETTAKIPVKLSFEDAASLPSAVAAAGVGLYAAKPLGAGFVAPLEPSARGKYAGNPLVVLGGASSLGQSIVQFAKLSGFSPIIVTASLKNEAYLKSLGVTHVIDRYIPLSSLPAEIAKVTSAPVETVFDTVSSSETQQAGYDLVADGGHLLVYLPKQFKPTDGKNIESTSVHGTWVVPETHPLGIAINAKLTELLEERALKPNRVEVLPGGLNAVAGGLERLRANQVSGGKLVVHPQETS</sequence>
<dbReference type="OrthoDB" id="3233595at2759"/>
<dbReference type="GO" id="GO:0016651">
    <property type="term" value="F:oxidoreductase activity, acting on NAD(P)H"/>
    <property type="evidence" value="ECO:0007669"/>
    <property type="project" value="InterPro"/>
</dbReference>
<dbReference type="EMBL" id="LUEZ02000010">
    <property type="protein sequence ID" value="RDB28569.1"/>
    <property type="molecule type" value="Genomic_DNA"/>
</dbReference>
<dbReference type="InterPro" id="IPR036291">
    <property type="entry name" value="NAD(P)-bd_dom_sf"/>
</dbReference>
<dbReference type="Pfam" id="PF08240">
    <property type="entry name" value="ADH_N"/>
    <property type="match status" value="1"/>
</dbReference>
<evidence type="ECO:0000313" key="2">
    <source>
        <dbReference type="EMBL" id="RDB28569.1"/>
    </source>
</evidence>
<comment type="caution">
    <text evidence="2">The sequence shown here is derived from an EMBL/GenBank/DDBJ whole genome shotgun (WGS) entry which is preliminary data.</text>
</comment>
<keyword evidence="3" id="KW-1185">Reference proteome</keyword>
<dbReference type="InterPro" id="IPR020843">
    <property type="entry name" value="ER"/>
</dbReference>
<evidence type="ECO:0000259" key="1">
    <source>
        <dbReference type="SMART" id="SM00829"/>
    </source>
</evidence>
<dbReference type="CDD" id="cd08249">
    <property type="entry name" value="enoyl_reductase_like"/>
    <property type="match status" value="1"/>
</dbReference>
<dbReference type="InParanoid" id="A0A369K1S0"/>
<dbReference type="SUPFAM" id="SSF51735">
    <property type="entry name" value="NAD(P)-binding Rossmann-fold domains"/>
    <property type="match status" value="1"/>
</dbReference>
<dbReference type="AlphaFoldDB" id="A0A369K1S0"/>
<dbReference type="Gene3D" id="3.40.50.720">
    <property type="entry name" value="NAD(P)-binding Rossmann-like Domain"/>
    <property type="match status" value="1"/>
</dbReference>
<gene>
    <name evidence="2" type="primary">mlcG</name>
    <name evidence="2" type="ORF">Hypma_014888</name>
</gene>
<dbReference type="FunCoup" id="A0A369K1S0">
    <property type="interactions" value="10"/>
</dbReference>
<organism evidence="2 3">
    <name type="scientific">Hypsizygus marmoreus</name>
    <name type="common">White beech mushroom</name>
    <name type="synonym">Agaricus marmoreus</name>
    <dbReference type="NCBI Taxonomy" id="39966"/>
    <lineage>
        <taxon>Eukaryota</taxon>
        <taxon>Fungi</taxon>
        <taxon>Dikarya</taxon>
        <taxon>Basidiomycota</taxon>
        <taxon>Agaricomycotina</taxon>
        <taxon>Agaricomycetes</taxon>
        <taxon>Agaricomycetidae</taxon>
        <taxon>Agaricales</taxon>
        <taxon>Tricholomatineae</taxon>
        <taxon>Lyophyllaceae</taxon>
        <taxon>Hypsizygus</taxon>
    </lineage>
</organism>
<dbReference type="InterPro" id="IPR013149">
    <property type="entry name" value="ADH-like_C"/>
</dbReference>
<accession>A0A369K1S0</accession>
<dbReference type="SMART" id="SM00829">
    <property type="entry name" value="PKS_ER"/>
    <property type="match status" value="1"/>
</dbReference>